<keyword evidence="3 9" id="KW-0808">Transferase</keyword>
<evidence type="ECO:0000256" key="1">
    <source>
        <dbReference type="ARBA" id="ARBA00010682"/>
    </source>
</evidence>
<accession>A0A511QMC3</accession>
<sequence>MRAFVASQFSSLLEYKVRNIAFNQGTHTDMIVSRNPFEPLPSLAVKPDNFEVLHSAESFRIRLLDAISKATSRIYLVALYLEDDAAGREIFTALYEAKQRNPGLDINVCVDWHRAQRGLIGAESSEGNAALYKKFANTFKHPVPVYGIPVRGKEVFGVLHLKGFIVDDTVIYSGASLNNVYLQYNDRYRFDRYHVISHKTLADSMVKFIQDEMIAHPAVNDLAREDKPETKDIKADIRQLRSSLARAKYQFTAEEAAPQDVKVTPLVGLGKRRNLLNQKIVQLLASAKEEIFICTPYFNLPKSLHREIKRAIRRGVKVTVVVGDKTANDFYISPEEEFKTIGGLPYLYELNLRRFAKANEASIAARKLSIHLWKHANNSFHLKGIWVDKRYMLLTGNNLNPRAWALDLENGLLIQDEKRLMKEKFGHEVSNILEHTQLICTYKQLEKLEDYPPAVQKLVRKITRIKADGVLKRIL</sequence>
<keyword evidence="6" id="KW-0594">Phospholipid biosynthesis</keyword>
<keyword evidence="7" id="KW-1208">Phospholipid metabolism</keyword>
<evidence type="ECO:0000313" key="9">
    <source>
        <dbReference type="EMBL" id="GEM77662.1"/>
    </source>
</evidence>
<evidence type="ECO:0000256" key="2">
    <source>
        <dbReference type="ARBA" id="ARBA00022516"/>
    </source>
</evidence>
<keyword evidence="2" id="KW-0444">Lipid biosynthesis</keyword>
<evidence type="ECO:0000256" key="4">
    <source>
        <dbReference type="ARBA" id="ARBA00022737"/>
    </source>
</evidence>
<dbReference type="CDD" id="cd09134">
    <property type="entry name" value="PLDc_PSS_G_neg_1"/>
    <property type="match status" value="1"/>
</dbReference>
<dbReference type="EMBL" id="BJXJ01000080">
    <property type="protein sequence ID" value="GEM77662.1"/>
    <property type="molecule type" value="Genomic_DNA"/>
</dbReference>
<dbReference type="InterPro" id="IPR001736">
    <property type="entry name" value="PLipase_D/transphosphatidylase"/>
</dbReference>
<keyword evidence="10" id="KW-1185">Reference proteome</keyword>
<organism evidence="9 10">
    <name type="scientific">Vibrio sagamiensis NBRC 104589</name>
    <dbReference type="NCBI Taxonomy" id="1219064"/>
    <lineage>
        <taxon>Bacteria</taxon>
        <taxon>Pseudomonadati</taxon>
        <taxon>Pseudomonadota</taxon>
        <taxon>Gammaproteobacteria</taxon>
        <taxon>Vibrionales</taxon>
        <taxon>Vibrionaceae</taxon>
        <taxon>Vibrio</taxon>
    </lineage>
</organism>
<evidence type="ECO:0000256" key="5">
    <source>
        <dbReference type="ARBA" id="ARBA00023098"/>
    </source>
</evidence>
<proteinExistence type="inferred from homology"/>
<gene>
    <name evidence="9" type="ORF">VSA01S_37740</name>
</gene>
<dbReference type="AlphaFoldDB" id="A0A511QMC3"/>
<dbReference type="PROSITE" id="PS50035">
    <property type="entry name" value="PLD"/>
    <property type="match status" value="1"/>
</dbReference>
<dbReference type="GO" id="GO:0032049">
    <property type="term" value="P:cardiolipin biosynthetic process"/>
    <property type="evidence" value="ECO:0007669"/>
    <property type="project" value="InterPro"/>
</dbReference>
<evidence type="ECO:0000259" key="8">
    <source>
        <dbReference type="PROSITE" id="PS50035"/>
    </source>
</evidence>
<dbReference type="SMART" id="SM00155">
    <property type="entry name" value="PLDc"/>
    <property type="match status" value="2"/>
</dbReference>
<dbReference type="SUPFAM" id="SSF56024">
    <property type="entry name" value="Phospholipase D/nuclease"/>
    <property type="match status" value="2"/>
</dbReference>
<comment type="caution">
    <text evidence="9">The sequence shown here is derived from an EMBL/GenBank/DDBJ whole genome shotgun (WGS) entry which is preliminary data.</text>
</comment>
<dbReference type="InterPro" id="IPR025202">
    <property type="entry name" value="PLD-like_dom"/>
</dbReference>
<reference evidence="9 10" key="1">
    <citation type="submission" date="2019-07" db="EMBL/GenBank/DDBJ databases">
        <title>Whole genome shotgun sequence of Vibrio sagamiensis NBRC 104589.</title>
        <authorList>
            <person name="Hosoyama A."/>
            <person name="Uohara A."/>
            <person name="Ohji S."/>
            <person name="Ichikawa N."/>
        </authorList>
    </citation>
    <scope>NUCLEOTIDE SEQUENCE [LARGE SCALE GENOMIC DNA]</scope>
    <source>
        <strain evidence="9 10">NBRC 104589</strain>
    </source>
</reference>
<dbReference type="GO" id="GO:0008444">
    <property type="term" value="F:CDP-diacylglycerol-glycerol-3-phosphate 3-phosphatidyltransferase activity"/>
    <property type="evidence" value="ECO:0007669"/>
    <property type="project" value="InterPro"/>
</dbReference>
<keyword evidence="5" id="KW-0443">Lipid metabolism</keyword>
<evidence type="ECO:0000256" key="3">
    <source>
        <dbReference type="ARBA" id="ARBA00022679"/>
    </source>
</evidence>
<evidence type="ECO:0000256" key="7">
    <source>
        <dbReference type="ARBA" id="ARBA00023264"/>
    </source>
</evidence>
<dbReference type="GO" id="GO:0005829">
    <property type="term" value="C:cytosol"/>
    <property type="evidence" value="ECO:0007669"/>
    <property type="project" value="TreeGrafter"/>
</dbReference>
<name>A0A511QMC3_9VIBR</name>
<dbReference type="PANTHER" id="PTHR12586:SF1">
    <property type="entry name" value="CDP-DIACYLGLYCEROL--GLYCEROL-3-PHOSPHATE 3-PHOSPHATIDYLTRANSFERASE, MITOCHONDRIAL"/>
    <property type="match status" value="1"/>
</dbReference>
<dbReference type="Gene3D" id="3.30.870.10">
    <property type="entry name" value="Endonuclease Chain A"/>
    <property type="match status" value="2"/>
</dbReference>
<comment type="similarity">
    <text evidence="1">Belongs to the CDP-alcohol phosphatidyltransferase class-II family.</text>
</comment>
<protein>
    <submittedName>
        <fullName evidence="9">CDP-diacylglycerol--serine O-phosphatidyltransferase</fullName>
    </submittedName>
</protein>
<dbReference type="PANTHER" id="PTHR12586">
    <property type="entry name" value="CDP-DIACYLGLYCEROL--SERINE O-PHOSPHATIDYLTRANSFERASE"/>
    <property type="match status" value="1"/>
</dbReference>
<evidence type="ECO:0000256" key="6">
    <source>
        <dbReference type="ARBA" id="ARBA00023209"/>
    </source>
</evidence>
<dbReference type="Pfam" id="PF13091">
    <property type="entry name" value="PLDc_2"/>
    <property type="match status" value="2"/>
</dbReference>
<dbReference type="CDD" id="cd09136">
    <property type="entry name" value="PLDc_PSS_G_neg_2"/>
    <property type="match status" value="1"/>
</dbReference>
<dbReference type="InterPro" id="IPR016270">
    <property type="entry name" value="PGS1"/>
</dbReference>
<dbReference type="PIRSF" id="PIRSF000850">
    <property type="entry name" value="Phospholipase_D_PSS"/>
    <property type="match status" value="1"/>
</dbReference>
<dbReference type="NCBIfam" id="NF006946">
    <property type="entry name" value="PRK09428.1"/>
    <property type="match status" value="1"/>
</dbReference>
<evidence type="ECO:0000313" key="10">
    <source>
        <dbReference type="Proteomes" id="UP000321922"/>
    </source>
</evidence>
<feature type="domain" description="PLD phosphodiesterase" evidence="8">
    <location>
        <begin position="155"/>
        <end position="181"/>
    </location>
</feature>
<dbReference type="Proteomes" id="UP000321922">
    <property type="component" value="Unassembled WGS sequence"/>
</dbReference>
<dbReference type="GO" id="GO:0003882">
    <property type="term" value="F:CDP-diacylglycerol-serine O-phosphatidyltransferase activity"/>
    <property type="evidence" value="ECO:0007669"/>
    <property type="project" value="TreeGrafter"/>
</dbReference>
<keyword evidence="4" id="KW-0677">Repeat</keyword>